<dbReference type="STRING" id="1461693.ATO10_12444"/>
<evidence type="ECO:0000256" key="3">
    <source>
        <dbReference type="PIRSR" id="PIRSR006241-50"/>
    </source>
</evidence>
<comment type="caution">
    <text evidence="5">The sequence shown here is derived from an EMBL/GenBank/DDBJ whole genome shotgun (WGS) entry which is preliminary data.</text>
</comment>
<dbReference type="PANTHER" id="PTHR43489">
    <property type="entry name" value="ISOMERASE"/>
    <property type="match status" value="1"/>
</dbReference>
<dbReference type="InterPro" id="IPR050417">
    <property type="entry name" value="Sugar_Epim/Isomerase"/>
</dbReference>
<dbReference type="RefSeq" id="WP_035252046.1">
    <property type="nucleotide sequence ID" value="NZ_AQQY01000008.1"/>
</dbReference>
<dbReference type="Proteomes" id="UP000024836">
    <property type="component" value="Unassembled WGS sequence"/>
</dbReference>
<feature type="domain" description="Xylose isomerase-like TIM barrel" evidence="4">
    <location>
        <begin position="21"/>
        <end position="247"/>
    </location>
</feature>
<feature type="active site" description="Proton donor/acceptor" evidence="3">
    <location>
        <position position="234"/>
    </location>
</feature>
<dbReference type="SUPFAM" id="SSF51658">
    <property type="entry name" value="Xylose isomerase-like"/>
    <property type="match status" value="1"/>
</dbReference>
<dbReference type="PANTHER" id="PTHR43489:SF6">
    <property type="entry name" value="HYDROXYPYRUVATE ISOMERASE-RELATED"/>
    <property type="match status" value="1"/>
</dbReference>
<dbReference type="OrthoDB" id="9786584at2"/>
<keyword evidence="5" id="KW-0670">Pyruvate</keyword>
<dbReference type="GO" id="GO:0046487">
    <property type="term" value="P:glyoxylate metabolic process"/>
    <property type="evidence" value="ECO:0007669"/>
    <property type="project" value="TreeGrafter"/>
</dbReference>
<feature type="active site" description="Proton donor/acceptor" evidence="3">
    <location>
        <position position="137"/>
    </location>
</feature>
<dbReference type="GO" id="GO:0008903">
    <property type="term" value="F:hydroxypyruvate isomerase activity"/>
    <property type="evidence" value="ECO:0007669"/>
    <property type="project" value="TreeGrafter"/>
</dbReference>
<evidence type="ECO:0000256" key="2">
    <source>
        <dbReference type="PIRNR" id="PIRNR006241"/>
    </source>
</evidence>
<dbReference type="PATRIC" id="fig|1461693.3.peg.2524"/>
<dbReference type="eggNOG" id="COG3622">
    <property type="taxonomic scope" value="Bacteria"/>
</dbReference>
<accession>A0A058ZKS7</accession>
<dbReference type="Gene3D" id="3.20.20.150">
    <property type="entry name" value="Divalent-metal-dependent TIM barrel enzymes"/>
    <property type="match status" value="1"/>
</dbReference>
<dbReference type="PIRSF" id="PIRSF006241">
    <property type="entry name" value="HyI"/>
    <property type="match status" value="1"/>
</dbReference>
<sequence length="250" mass="27414">MPRFAANLSFLFTERPFPERFSAAAKAGFEAVEFLFPYAYPASDVRDWLEEAGLKLALFNTPVHDWEDGGRGVAALAGEEARFRAEFDLALSYADVLAPHHIHVMAGLAQGEDAAEVYERNLTWAAQHAPAQSLTIEPINADDMPGYFLADFDQAVQVIDRVSTANLGLQFDAYHAHRITGEVMGSWARCARHARHVQVAGVPGRHEPMGGQIDYPAFFRQLDAGGYTGFVGAEYHPAAGTTAGLGWRDF</sequence>
<dbReference type="EMBL" id="AQQY01000008">
    <property type="protein sequence ID" value="KCV81416.1"/>
    <property type="molecule type" value="Genomic_DNA"/>
</dbReference>
<protein>
    <submittedName>
        <fullName evidence="5">Hydroxypyruvate isomerase</fullName>
    </submittedName>
</protein>
<keyword evidence="6" id="KW-1185">Reference proteome</keyword>
<dbReference type="InterPro" id="IPR036237">
    <property type="entry name" value="Xyl_isomerase-like_sf"/>
</dbReference>
<reference evidence="5 6" key="1">
    <citation type="submission" date="2013-04" db="EMBL/GenBank/DDBJ databases">
        <title>Shimia sp. 22II-S11-Z10 Genome Sequencing.</title>
        <authorList>
            <person name="Lai Q."/>
            <person name="Li G."/>
            <person name="Shao Z."/>
        </authorList>
    </citation>
    <scope>NUCLEOTIDE SEQUENCE [LARGE SCALE GENOMIC DNA]</scope>
    <source>
        <strain evidence="6">22II-S11-Z10</strain>
    </source>
</reference>
<evidence type="ECO:0000313" key="6">
    <source>
        <dbReference type="Proteomes" id="UP000024836"/>
    </source>
</evidence>
<dbReference type="FunFam" id="3.20.20.150:FF:000007">
    <property type="entry name" value="Hydroxypyruvate isomerase"/>
    <property type="match status" value="1"/>
</dbReference>
<dbReference type="Pfam" id="PF01261">
    <property type="entry name" value="AP_endonuc_2"/>
    <property type="match status" value="1"/>
</dbReference>
<evidence type="ECO:0000259" key="4">
    <source>
        <dbReference type="Pfam" id="PF01261"/>
    </source>
</evidence>
<organism evidence="5 6">
    <name type="scientific">Actibacterium atlanticum</name>
    <dbReference type="NCBI Taxonomy" id="1461693"/>
    <lineage>
        <taxon>Bacteria</taxon>
        <taxon>Pseudomonadati</taxon>
        <taxon>Pseudomonadota</taxon>
        <taxon>Alphaproteobacteria</taxon>
        <taxon>Rhodobacterales</taxon>
        <taxon>Roseobacteraceae</taxon>
        <taxon>Actibacterium</taxon>
    </lineage>
</organism>
<proteinExistence type="inferred from homology"/>
<dbReference type="InterPro" id="IPR013022">
    <property type="entry name" value="Xyl_isomerase-like_TIM-brl"/>
</dbReference>
<dbReference type="InterPro" id="IPR026040">
    <property type="entry name" value="HyI-like"/>
</dbReference>
<name>A0A058ZKS7_9RHOB</name>
<gene>
    <name evidence="5" type="ORF">ATO10_12444</name>
</gene>
<dbReference type="AlphaFoldDB" id="A0A058ZKS7"/>
<keyword evidence="1 2" id="KW-0413">Isomerase</keyword>
<evidence type="ECO:0000256" key="1">
    <source>
        <dbReference type="ARBA" id="ARBA00023235"/>
    </source>
</evidence>
<evidence type="ECO:0000313" key="5">
    <source>
        <dbReference type="EMBL" id="KCV81416.1"/>
    </source>
</evidence>
<comment type="similarity">
    <text evidence="2">Belongs to the hyi family.</text>
</comment>